<accession>A0A1I7XJK8</accession>
<protein>
    <submittedName>
        <fullName evidence="2">Uncharacterized protein</fullName>
    </submittedName>
</protein>
<name>A0A1I7XJK8_HETBA</name>
<keyword evidence="1" id="KW-1185">Reference proteome</keyword>
<reference evidence="2" key="1">
    <citation type="submission" date="2016-11" db="UniProtKB">
        <authorList>
            <consortium name="WormBaseParasite"/>
        </authorList>
    </citation>
    <scope>IDENTIFICATION</scope>
</reference>
<evidence type="ECO:0000313" key="2">
    <source>
        <dbReference type="WBParaSite" id="Hba_17698"/>
    </source>
</evidence>
<sequence length="42" mass="4800">MATIRMDVHPSIMLAFLKSTIQFVLQISFPALLKISLRRAIK</sequence>
<dbReference type="Proteomes" id="UP000095283">
    <property type="component" value="Unplaced"/>
</dbReference>
<dbReference type="AlphaFoldDB" id="A0A1I7XJK8"/>
<organism evidence="1 2">
    <name type="scientific">Heterorhabditis bacteriophora</name>
    <name type="common">Entomopathogenic nematode worm</name>
    <dbReference type="NCBI Taxonomy" id="37862"/>
    <lineage>
        <taxon>Eukaryota</taxon>
        <taxon>Metazoa</taxon>
        <taxon>Ecdysozoa</taxon>
        <taxon>Nematoda</taxon>
        <taxon>Chromadorea</taxon>
        <taxon>Rhabditida</taxon>
        <taxon>Rhabditina</taxon>
        <taxon>Rhabditomorpha</taxon>
        <taxon>Strongyloidea</taxon>
        <taxon>Heterorhabditidae</taxon>
        <taxon>Heterorhabditis</taxon>
    </lineage>
</organism>
<dbReference type="WBParaSite" id="Hba_17698">
    <property type="protein sequence ID" value="Hba_17698"/>
    <property type="gene ID" value="Hba_17698"/>
</dbReference>
<evidence type="ECO:0000313" key="1">
    <source>
        <dbReference type="Proteomes" id="UP000095283"/>
    </source>
</evidence>
<proteinExistence type="predicted"/>